<comment type="similarity">
    <text evidence="2">Belongs to the EamA transporter family.</text>
</comment>
<keyword evidence="6 8" id="KW-0472">Membrane</keyword>
<dbReference type="EMBL" id="JAVYAA010000001">
    <property type="protein sequence ID" value="MDT8975215.1"/>
    <property type="molecule type" value="Genomic_DNA"/>
</dbReference>
<dbReference type="Proteomes" id="UP001250538">
    <property type="component" value="Unassembled WGS sequence"/>
</dbReference>
<dbReference type="PANTHER" id="PTHR32322">
    <property type="entry name" value="INNER MEMBRANE TRANSPORTER"/>
    <property type="match status" value="1"/>
</dbReference>
<dbReference type="RefSeq" id="WP_315743144.1">
    <property type="nucleotide sequence ID" value="NZ_JAVYAA010000001.1"/>
</dbReference>
<sequence length="334" mass="36269">MSKKHFWQGAMFCLFAAVAWGAMFPIAESALHHIDPFWFSGTRYCIVGLLLAALLLFKEGKAAFNTKGQTFKIWLLGLFGFTIYNFGVFWGQQQLGKSGVLLASIMESFMPMLAVLFVWLVTRKMPKMSTLACVITAFIGVVFVVTKGDLHSLANGGLKLLPLLSVFAGITGWVIYTVSSGQFAGWSALRFSTLSSLYGGFTTLAIVLIMTALGIVDAPSVSTVVSIAPEMSFMILVAGLLALLSWIQGVQLLKPINGMLFINFVPATTFIISVIQGYEVSSAEWFGTLLIVSALIVNNLLSRRASEEAETKTAKSTAEVRSRLPKKRSHAPTG</sequence>
<feature type="compositionally biased region" description="Basic and acidic residues" evidence="7">
    <location>
        <begin position="307"/>
        <end position="322"/>
    </location>
</feature>
<reference evidence="11" key="1">
    <citation type="submission" date="2023-09" db="EMBL/GenBank/DDBJ databases">
        <title>Paenibacillus sp. chi10 Genome sequencing and assembly.</title>
        <authorList>
            <person name="Kim I."/>
        </authorList>
    </citation>
    <scope>NUCLEOTIDE SEQUENCE [LARGE SCALE GENOMIC DNA]</scope>
    <source>
        <strain evidence="11">chi10</strain>
    </source>
</reference>
<evidence type="ECO:0000313" key="11">
    <source>
        <dbReference type="Proteomes" id="UP001250538"/>
    </source>
</evidence>
<feature type="transmembrane region" description="Helical" evidence="8">
    <location>
        <begin position="197"/>
        <end position="215"/>
    </location>
</feature>
<name>A0AAJ2JUI3_9BACL</name>
<feature type="transmembrane region" description="Helical" evidence="8">
    <location>
        <begin position="227"/>
        <end position="247"/>
    </location>
</feature>
<organism evidence="10 11">
    <name type="scientific">Paenibacillus suaedae</name>
    <dbReference type="NCBI Taxonomy" id="3077233"/>
    <lineage>
        <taxon>Bacteria</taxon>
        <taxon>Bacillati</taxon>
        <taxon>Bacillota</taxon>
        <taxon>Bacilli</taxon>
        <taxon>Bacillales</taxon>
        <taxon>Paenibacillaceae</taxon>
        <taxon>Paenibacillus</taxon>
    </lineage>
</organism>
<keyword evidence="11" id="KW-1185">Reference proteome</keyword>
<dbReference type="Pfam" id="PF00892">
    <property type="entry name" value="EamA"/>
    <property type="match status" value="1"/>
</dbReference>
<evidence type="ECO:0000256" key="1">
    <source>
        <dbReference type="ARBA" id="ARBA00004651"/>
    </source>
</evidence>
<accession>A0AAJ2JUI3</accession>
<feature type="transmembrane region" description="Helical" evidence="8">
    <location>
        <begin position="37"/>
        <end position="57"/>
    </location>
</feature>
<evidence type="ECO:0000256" key="7">
    <source>
        <dbReference type="SAM" id="MobiDB-lite"/>
    </source>
</evidence>
<comment type="caution">
    <text evidence="10">The sequence shown here is derived from an EMBL/GenBank/DDBJ whole genome shotgun (WGS) entry which is preliminary data.</text>
</comment>
<dbReference type="InterPro" id="IPR037185">
    <property type="entry name" value="EmrE-like"/>
</dbReference>
<feature type="region of interest" description="Disordered" evidence="7">
    <location>
        <begin position="307"/>
        <end position="334"/>
    </location>
</feature>
<keyword evidence="3" id="KW-1003">Cell membrane</keyword>
<dbReference type="PANTHER" id="PTHR32322:SF18">
    <property type="entry name" value="S-ADENOSYLMETHIONINE_S-ADENOSYLHOMOCYSTEINE TRANSPORTER"/>
    <property type="match status" value="1"/>
</dbReference>
<proteinExistence type="inferred from homology"/>
<feature type="transmembrane region" description="Helical" evidence="8">
    <location>
        <begin position="73"/>
        <end position="92"/>
    </location>
</feature>
<keyword evidence="4 8" id="KW-0812">Transmembrane</keyword>
<evidence type="ECO:0000256" key="5">
    <source>
        <dbReference type="ARBA" id="ARBA00022989"/>
    </source>
</evidence>
<evidence type="ECO:0000259" key="9">
    <source>
        <dbReference type="Pfam" id="PF00892"/>
    </source>
</evidence>
<dbReference type="InterPro" id="IPR050638">
    <property type="entry name" value="AA-Vitamin_Transporters"/>
</dbReference>
<dbReference type="AlphaFoldDB" id="A0AAJ2JUI3"/>
<evidence type="ECO:0000256" key="2">
    <source>
        <dbReference type="ARBA" id="ARBA00007362"/>
    </source>
</evidence>
<feature type="domain" description="EamA" evidence="9">
    <location>
        <begin position="9"/>
        <end position="145"/>
    </location>
</feature>
<feature type="transmembrane region" description="Helical" evidence="8">
    <location>
        <begin position="128"/>
        <end position="146"/>
    </location>
</feature>
<dbReference type="GO" id="GO:0005886">
    <property type="term" value="C:plasma membrane"/>
    <property type="evidence" value="ECO:0007669"/>
    <property type="project" value="UniProtKB-SubCell"/>
</dbReference>
<comment type="subcellular location">
    <subcellularLocation>
        <location evidence="1">Cell membrane</location>
        <topology evidence="1">Multi-pass membrane protein</topology>
    </subcellularLocation>
</comment>
<gene>
    <name evidence="10" type="ORF">RQP50_03025</name>
</gene>
<evidence type="ECO:0000256" key="8">
    <source>
        <dbReference type="SAM" id="Phobius"/>
    </source>
</evidence>
<evidence type="ECO:0000256" key="6">
    <source>
        <dbReference type="ARBA" id="ARBA00023136"/>
    </source>
</evidence>
<protein>
    <submittedName>
        <fullName evidence="10">DMT family transporter</fullName>
    </submittedName>
</protein>
<evidence type="ECO:0000313" key="10">
    <source>
        <dbReference type="EMBL" id="MDT8975215.1"/>
    </source>
</evidence>
<evidence type="ECO:0000256" key="3">
    <source>
        <dbReference type="ARBA" id="ARBA00022475"/>
    </source>
</evidence>
<evidence type="ECO:0000256" key="4">
    <source>
        <dbReference type="ARBA" id="ARBA00022692"/>
    </source>
</evidence>
<keyword evidence="5 8" id="KW-1133">Transmembrane helix</keyword>
<feature type="transmembrane region" description="Helical" evidence="8">
    <location>
        <begin position="259"/>
        <end position="278"/>
    </location>
</feature>
<feature type="transmembrane region" description="Helical" evidence="8">
    <location>
        <begin position="284"/>
        <end position="301"/>
    </location>
</feature>
<feature type="compositionally biased region" description="Basic residues" evidence="7">
    <location>
        <begin position="323"/>
        <end position="334"/>
    </location>
</feature>
<dbReference type="SUPFAM" id="SSF103481">
    <property type="entry name" value="Multidrug resistance efflux transporter EmrE"/>
    <property type="match status" value="1"/>
</dbReference>
<feature type="transmembrane region" description="Helical" evidence="8">
    <location>
        <begin position="98"/>
        <end position="121"/>
    </location>
</feature>
<feature type="transmembrane region" description="Helical" evidence="8">
    <location>
        <begin position="158"/>
        <end position="176"/>
    </location>
</feature>
<dbReference type="InterPro" id="IPR000620">
    <property type="entry name" value="EamA_dom"/>
</dbReference>